<gene>
    <name evidence="2" type="ORF">KGQ19_31710</name>
</gene>
<protein>
    <submittedName>
        <fullName evidence="2">DUF4132 domain-containing protein</fullName>
    </submittedName>
</protein>
<sequence length="340" mass="37052">MLGPLADDPGVSDLLDHCELGSQWQPALARRQVQAPQAGAALNRLAGKEDPLWPESTEFVAGAIRAMALLPAEEAVPLLVRLATQESGLTTWSTPLARAAVRALGTVPGELAPPALHRLASEAPLAAVRKAAYAELKRRLHTLSDAPEWSVDTFGLDRDSRRRIQLGPDHVAVVRVEAGGRVKVGYHESRGRASGDGRALAGKPTAATVDQGALGEVTELAAKLRTAVRAARTRLESAQKEHREIPTDDWIEHYITHPVTGPLARTLLWELHDGDDWRPGLPRLVEDRWCLVTPDSERRVPVEGDLLRVATPMRLPVPQARSWARLMAKSKAEPVLKQIL</sequence>
<dbReference type="InterPro" id="IPR025406">
    <property type="entry name" value="DUF4132"/>
</dbReference>
<dbReference type="EMBL" id="JAAFYZ010000139">
    <property type="protein sequence ID" value="MBS2551444.1"/>
    <property type="molecule type" value="Genomic_DNA"/>
</dbReference>
<organism evidence="2 3">
    <name type="scientific">Catenulispora pinistramenti</name>
    <dbReference type="NCBI Taxonomy" id="2705254"/>
    <lineage>
        <taxon>Bacteria</taxon>
        <taxon>Bacillati</taxon>
        <taxon>Actinomycetota</taxon>
        <taxon>Actinomycetes</taxon>
        <taxon>Catenulisporales</taxon>
        <taxon>Catenulisporaceae</taxon>
        <taxon>Catenulispora</taxon>
    </lineage>
</organism>
<evidence type="ECO:0000313" key="2">
    <source>
        <dbReference type="EMBL" id="MBS2551444.1"/>
    </source>
</evidence>
<accession>A0ABS5KZU6</accession>
<evidence type="ECO:0000259" key="1">
    <source>
        <dbReference type="Pfam" id="PF13569"/>
    </source>
</evidence>
<keyword evidence="3" id="KW-1185">Reference proteome</keyword>
<evidence type="ECO:0000313" key="3">
    <source>
        <dbReference type="Proteomes" id="UP000730482"/>
    </source>
</evidence>
<proteinExistence type="predicted"/>
<comment type="caution">
    <text evidence="2">The sequence shown here is derived from an EMBL/GenBank/DDBJ whole genome shotgun (WGS) entry which is preliminary data.</text>
</comment>
<dbReference type="Proteomes" id="UP000730482">
    <property type="component" value="Unassembled WGS sequence"/>
</dbReference>
<feature type="domain" description="DUF4132" evidence="1">
    <location>
        <begin position="197"/>
        <end position="339"/>
    </location>
</feature>
<dbReference type="RefSeq" id="WP_212015982.1">
    <property type="nucleotide sequence ID" value="NZ_JAAFYZ010000139.1"/>
</dbReference>
<name>A0ABS5KZU6_9ACTN</name>
<dbReference type="Pfam" id="PF13569">
    <property type="entry name" value="DUF4132"/>
    <property type="match status" value="1"/>
</dbReference>
<reference evidence="2 3" key="1">
    <citation type="submission" date="2020-02" db="EMBL/GenBank/DDBJ databases">
        <title>Acidophilic actinobacteria isolated from forest soil.</title>
        <authorList>
            <person name="Golinska P."/>
        </authorList>
    </citation>
    <scope>NUCLEOTIDE SEQUENCE [LARGE SCALE GENOMIC DNA]</scope>
    <source>
        <strain evidence="2 3">NL8</strain>
    </source>
</reference>